<keyword evidence="1" id="KW-0175">Coiled coil</keyword>
<sequence length="405" mass="46327">MYKKWILYNVIAICIVLISINTYLLYTKEEPSHRTMITRSIVPVKKSNFQLFFPTKGVVTTPYIEKVFIPSDLETIDKILVRSGQEVQAGTPLLVQKSNQINEQIEQLEHEMTYLQQQLEDIEQSIQHVETDNQMAEQQEGINTMILQQLQSEKRAIETKINNVSNQKVYLEKQKEKQLIKSPITGIVEKVELKGQHPFISIISPPYLIEGTLSEMDLTKIKEGQQVKISPFGQHDHKYMGNVIEIGKIPIHAPSLDSKESRYPFYVRLENDEQSLPYGSHVSLSVILKESKNALSIPKKSIVQKEKKPIVYTISKGKVKKREVELGLSNGLQQEVITGLHDHDWVISNPPSSIKENMLVAKPLELKKIQRADLRYLSKKEILSLIIAGFFRTNVHPAVEKIAEK</sequence>
<keyword evidence="2" id="KW-0472">Membrane</keyword>
<keyword evidence="2" id="KW-1133">Transmembrane helix</keyword>
<dbReference type="Gene3D" id="6.20.50.140">
    <property type="match status" value="1"/>
</dbReference>
<dbReference type="Gene3D" id="2.40.50.100">
    <property type="match status" value="1"/>
</dbReference>
<feature type="domain" description="YknX-like beta-barrel" evidence="4">
    <location>
        <begin position="208"/>
        <end position="286"/>
    </location>
</feature>
<feature type="transmembrane region" description="Helical" evidence="2">
    <location>
        <begin position="6"/>
        <end position="26"/>
    </location>
</feature>
<dbReference type="RefSeq" id="WP_181555484.1">
    <property type="nucleotide sequence ID" value="NZ_JACDUT010000003.1"/>
</dbReference>
<proteinExistence type="predicted"/>
<dbReference type="EMBL" id="JACDUT010000003">
    <property type="protein sequence ID" value="MBA2874598.1"/>
    <property type="molecule type" value="Genomic_DNA"/>
</dbReference>
<dbReference type="PANTHER" id="PTHR30469:SF15">
    <property type="entry name" value="HLYD FAMILY OF SECRETION PROTEINS"/>
    <property type="match status" value="1"/>
</dbReference>
<evidence type="ECO:0000313" key="6">
    <source>
        <dbReference type="Proteomes" id="UP000523087"/>
    </source>
</evidence>
<name>A0A7W0BY33_9BACL</name>
<dbReference type="PANTHER" id="PTHR30469">
    <property type="entry name" value="MULTIDRUG RESISTANCE PROTEIN MDTA"/>
    <property type="match status" value="1"/>
</dbReference>
<accession>A0A7W0BY33</accession>
<dbReference type="AlphaFoldDB" id="A0A7W0BY33"/>
<evidence type="ECO:0000313" key="5">
    <source>
        <dbReference type="EMBL" id="MBA2874598.1"/>
    </source>
</evidence>
<dbReference type="Pfam" id="PF25989">
    <property type="entry name" value="YknX_C"/>
    <property type="match status" value="1"/>
</dbReference>
<gene>
    <name evidence="5" type="ORF">HNR31_001368</name>
</gene>
<reference evidence="5 6" key="1">
    <citation type="submission" date="2020-07" db="EMBL/GenBank/DDBJ databases">
        <title>Genomic Encyclopedia of Type Strains, Phase IV (KMG-IV): sequencing the most valuable type-strain genomes for metagenomic binning, comparative biology and taxonomic classification.</title>
        <authorList>
            <person name="Goeker M."/>
        </authorList>
    </citation>
    <scope>NUCLEOTIDE SEQUENCE [LARGE SCALE GENOMIC DNA]</scope>
    <source>
        <strain evidence="5 6">DSM 15730</strain>
    </source>
</reference>
<dbReference type="Gene3D" id="1.10.287.470">
    <property type="entry name" value="Helix hairpin bin"/>
    <property type="match status" value="1"/>
</dbReference>
<evidence type="ECO:0000259" key="3">
    <source>
        <dbReference type="Pfam" id="PF25989"/>
    </source>
</evidence>
<comment type="caution">
    <text evidence="5">The sequence shown here is derived from an EMBL/GenBank/DDBJ whole genome shotgun (WGS) entry which is preliminary data.</text>
</comment>
<evidence type="ECO:0000259" key="4">
    <source>
        <dbReference type="Pfam" id="PF25990"/>
    </source>
</evidence>
<protein>
    <submittedName>
        <fullName evidence="5">HlyD family secretion protein</fullName>
    </submittedName>
</protein>
<dbReference type="Proteomes" id="UP000523087">
    <property type="component" value="Unassembled WGS sequence"/>
</dbReference>
<dbReference type="GO" id="GO:0015562">
    <property type="term" value="F:efflux transmembrane transporter activity"/>
    <property type="evidence" value="ECO:0007669"/>
    <property type="project" value="TreeGrafter"/>
</dbReference>
<organism evidence="5 6">
    <name type="scientific">Thermaerobacillus caldiproteolyticus</name>
    <dbReference type="NCBI Taxonomy" id="247480"/>
    <lineage>
        <taxon>Bacteria</taxon>
        <taxon>Bacillati</taxon>
        <taxon>Bacillota</taxon>
        <taxon>Bacilli</taxon>
        <taxon>Bacillales</taxon>
        <taxon>Anoxybacillaceae</taxon>
        <taxon>Thermaerobacillus</taxon>
    </lineage>
</organism>
<feature type="coiled-coil region" evidence="1">
    <location>
        <begin position="98"/>
        <end position="167"/>
    </location>
</feature>
<dbReference type="Pfam" id="PF25990">
    <property type="entry name" value="Beta-barrel_YknX"/>
    <property type="match status" value="1"/>
</dbReference>
<evidence type="ECO:0000256" key="2">
    <source>
        <dbReference type="SAM" id="Phobius"/>
    </source>
</evidence>
<evidence type="ECO:0000256" key="1">
    <source>
        <dbReference type="SAM" id="Coils"/>
    </source>
</evidence>
<feature type="domain" description="YknX-like C-terminal permuted SH3-like" evidence="3">
    <location>
        <begin position="294"/>
        <end position="360"/>
    </location>
</feature>
<dbReference type="Gene3D" id="2.40.30.170">
    <property type="match status" value="1"/>
</dbReference>
<dbReference type="InterPro" id="IPR058636">
    <property type="entry name" value="Beta-barrel_YknX"/>
</dbReference>
<dbReference type="GO" id="GO:1990281">
    <property type="term" value="C:efflux pump complex"/>
    <property type="evidence" value="ECO:0007669"/>
    <property type="project" value="TreeGrafter"/>
</dbReference>
<keyword evidence="2" id="KW-0812">Transmembrane</keyword>
<keyword evidence="6" id="KW-1185">Reference proteome</keyword>
<dbReference type="InterPro" id="IPR058637">
    <property type="entry name" value="YknX-like_C"/>
</dbReference>